<evidence type="ECO:0000259" key="1">
    <source>
        <dbReference type="Pfam" id="PF04069"/>
    </source>
</evidence>
<keyword evidence="3" id="KW-1185">Reference proteome</keyword>
<dbReference type="OrthoDB" id="9801163at2"/>
<dbReference type="EMBL" id="BFFP01000007">
    <property type="protein sequence ID" value="GBG94224.1"/>
    <property type="molecule type" value="Genomic_DNA"/>
</dbReference>
<dbReference type="Gene3D" id="3.40.190.10">
    <property type="entry name" value="Periplasmic binding protein-like II"/>
    <property type="match status" value="1"/>
</dbReference>
<evidence type="ECO:0000313" key="3">
    <source>
        <dbReference type="Proteomes" id="UP000286848"/>
    </source>
</evidence>
<dbReference type="SUPFAM" id="SSF53850">
    <property type="entry name" value="Periplasmic binding protein-like II"/>
    <property type="match status" value="1"/>
</dbReference>
<dbReference type="Pfam" id="PF04069">
    <property type="entry name" value="OpuAC"/>
    <property type="match status" value="1"/>
</dbReference>
<name>A0A401IRU4_9LACO</name>
<dbReference type="GO" id="GO:0022857">
    <property type="term" value="F:transmembrane transporter activity"/>
    <property type="evidence" value="ECO:0007669"/>
    <property type="project" value="InterPro"/>
</dbReference>
<accession>A0A401IRU4</accession>
<evidence type="ECO:0000313" key="2">
    <source>
        <dbReference type="EMBL" id="GBG94224.1"/>
    </source>
</evidence>
<feature type="domain" description="ABC-type glycine betaine transport system substrate-binding" evidence="1">
    <location>
        <begin position="40"/>
        <end position="306"/>
    </location>
</feature>
<protein>
    <submittedName>
        <fullName evidence="2">Glycine betaine/carnitine/choline ABC transporter substrate-binding protein</fullName>
    </submittedName>
</protein>
<dbReference type="RefSeq" id="WP_124975430.1">
    <property type="nucleotide sequence ID" value="NZ_BFFP01000007.1"/>
</dbReference>
<dbReference type="Proteomes" id="UP000286848">
    <property type="component" value="Unassembled WGS sequence"/>
</dbReference>
<dbReference type="Gene3D" id="3.40.190.120">
    <property type="entry name" value="Osmoprotection protein (prox), domain 2"/>
    <property type="match status" value="1"/>
</dbReference>
<dbReference type="GO" id="GO:0043190">
    <property type="term" value="C:ATP-binding cassette (ABC) transporter complex"/>
    <property type="evidence" value="ECO:0007669"/>
    <property type="project" value="InterPro"/>
</dbReference>
<sequence>MLKSINRWIKNLVLLGACLSLVLISGCSFPGLSGTGSSQKNVRIASVVSTESQIIANIISELITHETDYSTSLVNNLGSSSVSQKALQRNDADVMATSYTGTDLTGTLQMDPVKDPKKATKIVDRELKKRYDQVRYPSMGFSDTYAFMVTQELAKKYNLNTISDLKSHAPSMTAGVDSSWMNRKGDGYKEFAQFYGFDFKRVFPMQIGLVYSAVESGKMNSVLGYSTDGRIKSYNLKVLKDNKHFFPPYDSSLVANGKFLRAHPDLRKLLHRLDGKIDLKQMQELNYEVDNNLNEPSVVARKFLEKHNYFRGADQ</sequence>
<dbReference type="CDD" id="cd13608">
    <property type="entry name" value="PBP2_OpuCC_like"/>
    <property type="match status" value="1"/>
</dbReference>
<comment type="caution">
    <text evidence="2">The sequence shown here is derived from an EMBL/GenBank/DDBJ whole genome shotgun (WGS) entry which is preliminary data.</text>
</comment>
<gene>
    <name evidence="2" type="primary">opuBC</name>
    <name evidence="2" type="ORF">LFYK43_06830</name>
</gene>
<dbReference type="InterPro" id="IPR007210">
    <property type="entry name" value="ABC_Gly_betaine_transp_sub-bd"/>
</dbReference>
<dbReference type="PROSITE" id="PS51257">
    <property type="entry name" value="PROKAR_LIPOPROTEIN"/>
    <property type="match status" value="1"/>
</dbReference>
<dbReference type="AlphaFoldDB" id="A0A401IRU4"/>
<organism evidence="2 3">
    <name type="scientific">Ligilactobacillus salitolerans</name>
    <dbReference type="NCBI Taxonomy" id="1808352"/>
    <lineage>
        <taxon>Bacteria</taxon>
        <taxon>Bacillati</taxon>
        <taxon>Bacillota</taxon>
        <taxon>Bacilli</taxon>
        <taxon>Lactobacillales</taxon>
        <taxon>Lactobacillaceae</taxon>
        <taxon>Ligilactobacillus</taxon>
    </lineage>
</organism>
<proteinExistence type="predicted"/>
<reference evidence="2 3" key="1">
    <citation type="journal article" date="2019" name="Int. J. Syst. Evol. Microbiol.">
        <title>Lactobacillus salitolerans sp. nov., a novel lactic acid bacterium isolated from spent mushroom substrates.</title>
        <authorList>
            <person name="Tohno M."/>
            <person name="Tanizawa Y."/>
            <person name="Kojima Y."/>
            <person name="Sakamoto M."/>
            <person name="Nakamura Y."/>
            <person name="Ohkuma M."/>
            <person name="Kobayashi H."/>
        </authorList>
    </citation>
    <scope>NUCLEOTIDE SEQUENCE [LARGE SCALE GENOMIC DNA]</scope>
    <source>
        <strain evidence="2 3">YK43</strain>
    </source>
</reference>